<feature type="transmembrane region" description="Helical" evidence="2">
    <location>
        <begin position="20"/>
        <end position="42"/>
    </location>
</feature>
<comment type="caution">
    <text evidence="3">The sequence shown here is derived from an EMBL/GenBank/DDBJ whole genome shotgun (WGS) entry which is preliminary data.</text>
</comment>
<evidence type="ECO:0000313" key="4">
    <source>
        <dbReference type="Proteomes" id="UP001479290"/>
    </source>
</evidence>
<keyword evidence="2" id="KW-0472">Membrane</keyword>
<proteinExistence type="predicted"/>
<organism evidence="3 4">
    <name type="scientific">Culter alburnus</name>
    <name type="common">Topmouth culter</name>
    <dbReference type="NCBI Taxonomy" id="194366"/>
    <lineage>
        <taxon>Eukaryota</taxon>
        <taxon>Metazoa</taxon>
        <taxon>Chordata</taxon>
        <taxon>Craniata</taxon>
        <taxon>Vertebrata</taxon>
        <taxon>Euteleostomi</taxon>
        <taxon>Actinopterygii</taxon>
        <taxon>Neopterygii</taxon>
        <taxon>Teleostei</taxon>
        <taxon>Ostariophysi</taxon>
        <taxon>Cypriniformes</taxon>
        <taxon>Xenocyprididae</taxon>
        <taxon>Xenocypridinae</taxon>
        <taxon>Culter</taxon>
    </lineage>
</organism>
<sequence length="98" mass="10992">MTVWNAHVLEGGPLLMSPAHTLLSLCSFIMRVLMIGCWSLTAQPLEELLIIKSSQPLQPSRASRAWLVGKETSPRMQPPLRHGCHTQPPIDQLLNNHY</sequence>
<dbReference type="EMBL" id="JAWDJR010000023">
    <property type="protein sequence ID" value="KAK9953520.1"/>
    <property type="molecule type" value="Genomic_DNA"/>
</dbReference>
<dbReference type="AlphaFoldDB" id="A0AAW1YWP9"/>
<accession>A0AAW1YWP9</accession>
<reference evidence="3 4" key="1">
    <citation type="submission" date="2024-05" db="EMBL/GenBank/DDBJ databases">
        <title>A high-quality chromosomal-level genome assembly of Topmouth culter (Culter alburnus).</title>
        <authorList>
            <person name="Zhao H."/>
        </authorList>
    </citation>
    <scope>NUCLEOTIDE SEQUENCE [LARGE SCALE GENOMIC DNA]</scope>
    <source>
        <strain evidence="3">CATC2023</strain>
        <tissue evidence="3">Muscle</tissue>
    </source>
</reference>
<evidence type="ECO:0000256" key="1">
    <source>
        <dbReference type="SAM" id="MobiDB-lite"/>
    </source>
</evidence>
<protein>
    <submittedName>
        <fullName evidence="3">Uncharacterized protein</fullName>
    </submittedName>
</protein>
<keyword evidence="2" id="KW-1133">Transmembrane helix</keyword>
<feature type="region of interest" description="Disordered" evidence="1">
    <location>
        <begin position="73"/>
        <end position="98"/>
    </location>
</feature>
<keyword evidence="2" id="KW-0812">Transmembrane</keyword>
<evidence type="ECO:0000313" key="3">
    <source>
        <dbReference type="EMBL" id="KAK9953520.1"/>
    </source>
</evidence>
<gene>
    <name evidence="3" type="ORF">ABG768_017505</name>
</gene>
<dbReference type="Proteomes" id="UP001479290">
    <property type="component" value="Unassembled WGS sequence"/>
</dbReference>
<name>A0AAW1YWP9_CULAL</name>
<keyword evidence="4" id="KW-1185">Reference proteome</keyword>
<evidence type="ECO:0000256" key="2">
    <source>
        <dbReference type="SAM" id="Phobius"/>
    </source>
</evidence>